<gene>
    <name evidence="1" type="ORF">GCM10023321_80950</name>
</gene>
<name>A0ABP9RDW7_9PSEU</name>
<dbReference type="Proteomes" id="UP001428817">
    <property type="component" value="Unassembled WGS sequence"/>
</dbReference>
<evidence type="ECO:0000313" key="2">
    <source>
        <dbReference type="Proteomes" id="UP001428817"/>
    </source>
</evidence>
<proteinExistence type="predicted"/>
<protein>
    <submittedName>
        <fullName evidence="1">Uncharacterized protein</fullName>
    </submittedName>
</protein>
<keyword evidence="2" id="KW-1185">Reference proteome</keyword>
<dbReference type="EMBL" id="BAABJP010000064">
    <property type="protein sequence ID" value="GAA5175251.1"/>
    <property type="molecule type" value="Genomic_DNA"/>
</dbReference>
<comment type="caution">
    <text evidence="1">The sequence shown here is derived from an EMBL/GenBank/DDBJ whole genome shotgun (WGS) entry which is preliminary data.</text>
</comment>
<sequence>MVRPSDPTYLEYLENPEAEEGVIGCLLDRREQVAWLLENHVPRDSGAWCSDGLCLRLWPCVWWERAAEA</sequence>
<reference evidence="2" key="1">
    <citation type="journal article" date="2019" name="Int. J. Syst. Evol. Microbiol.">
        <title>The Global Catalogue of Microorganisms (GCM) 10K type strain sequencing project: providing services to taxonomists for standard genome sequencing and annotation.</title>
        <authorList>
            <consortium name="The Broad Institute Genomics Platform"/>
            <consortium name="The Broad Institute Genome Sequencing Center for Infectious Disease"/>
            <person name="Wu L."/>
            <person name="Ma J."/>
        </authorList>
    </citation>
    <scope>NUCLEOTIDE SEQUENCE [LARGE SCALE GENOMIC DNA]</scope>
    <source>
        <strain evidence="2">JCM 18303</strain>
    </source>
</reference>
<evidence type="ECO:0000313" key="1">
    <source>
        <dbReference type="EMBL" id="GAA5175251.1"/>
    </source>
</evidence>
<organism evidence="1 2">
    <name type="scientific">Pseudonocardia eucalypti</name>
    <dbReference type="NCBI Taxonomy" id="648755"/>
    <lineage>
        <taxon>Bacteria</taxon>
        <taxon>Bacillati</taxon>
        <taxon>Actinomycetota</taxon>
        <taxon>Actinomycetes</taxon>
        <taxon>Pseudonocardiales</taxon>
        <taxon>Pseudonocardiaceae</taxon>
        <taxon>Pseudonocardia</taxon>
    </lineage>
</organism>
<accession>A0ABP9RDW7</accession>